<dbReference type="Gene3D" id="3.40.50.300">
    <property type="entry name" value="P-loop containing nucleotide triphosphate hydrolases"/>
    <property type="match status" value="1"/>
</dbReference>
<evidence type="ECO:0000256" key="2">
    <source>
        <dbReference type="ARBA" id="ARBA00022692"/>
    </source>
</evidence>
<feature type="domain" description="ABC transporter" evidence="8">
    <location>
        <begin position="377"/>
        <end position="612"/>
    </location>
</feature>
<dbReference type="Pfam" id="PF00005">
    <property type="entry name" value="ABC_tran"/>
    <property type="match status" value="1"/>
</dbReference>
<evidence type="ECO:0000256" key="3">
    <source>
        <dbReference type="ARBA" id="ARBA00022741"/>
    </source>
</evidence>
<keyword evidence="6 7" id="KW-0472">Membrane</keyword>
<dbReference type="RefSeq" id="WP_264945040.1">
    <property type="nucleotide sequence ID" value="NZ_JAPDRA010000006.1"/>
</dbReference>
<dbReference type="InterPro" id="IPR027417">
    <property type="entry name" value="P-loop_NTPase"/>
</dbReference>
<evidence type="ECO:0000256" key="4">
    <source>
        <dbReference type="ARBA" id="ARBA00022840"/>
    </source>
</evidence>
<dbReference type="InterPro" id="IPR011527">
    <property type="entry name" value="ABC1_TM_dom"/>
</dbReference>
<dbReference type="PROSITE" id="PS00211">
    <property type="entry name" value="ABC_TRANSPORTER_1"/>
    <property type="match status" value="1"/>
</dbReference>
<evidence type="ECO:0000256" key="6">
    <source>
        <dbReference type="ARBA" id="ARBA00023136"/>
    </source>
</evidence>
<keyword evidence="11" id="KW-1185">Reference proteome</keyword>
<dbReference type="Pfam" id="PF00664">
    <property type="entry name" value="ABC_membrane"/>
    <property type="match status" value="1"/>
</dbReference>
<feature type="transmembrane region" description="Helical" evidence="7">
    <location>
        <begin position="42"/>
        <end position="68"/>
    </location>
</feature>
<keyword evidence="5 7" id="KW-1133">Transmembrane helix</keyword>
<dbReference type="InterPro" id="IPR017871">
    <property type="entry name" value="ABC_transporter-like_CS"/>
</dbReference>
<feature type="transmembrane region" description="Helical" evidence="7">
    <location>
        <begin position="97"/>
        <end position="119"/>
    </location>
</feature>
<gene>
    <name evidence="10" type="ORF">ACFQ1E_12800</name>
</gene>
<comment type="subcellular location">
    <subcellularLocation>
        <location evidence="1">Cell membrane</location>
        <topology evidence="1">Multi-pass membrane protein</topology>
    </subcellularLocation>
</comment>
<dbReference type="PANTHER" id="PTHR24221">
    <property type="entry name" value="ATP-BINDING CASSETTE SUB-FAMILY B"/>
    <property type="match status" value="1"/>
</dbReference>
<evidence type="ECO:0000256" key="1">
    <source>
        <dbReference type="ARBA" id="ARBA00004651"/>
    </source>
</evidence>
<dbReference type="Gene3D" id="1.20.1560.10">
    <property type="entry name" value="ABC transporter type 1, transmembrane domain"/>
    <property type="match status" value="1"/>
</dbReference>
<proteinExistence type="predicted"/>
<evidence type="ECO:0000313" key="10">
    <source>
        <dbReference type="EMBL" id="MFD0947221.1"/>
    </source>
</evidence>
<feature type="transmembrane region" description="Helical" evidence="7">
    <location>
        <begin position="199"/>
        <end position="217"/>
    </location>
</feature>
<evidence type="ECO:0000259" key="9">
    <source>
        <dbReference type="PROSITE" id="PS50929"/>
    </source>
</evidence>
<dbReference type="InterPro" id="IPR039421">
    <property type="entry name" value="Type_1_exporter"/>
</dbReference>
<evidence type="ECO:0000313" key="11">
    <source>
        <dbReference type="Proteomes" id="UP001596977"/>
    </source>
</evidence>
<dbReference type="SUPFAM" id="SSF90123">
    <property type="entry name" value="ABC transporter transmembrane region"/>
    <property type="match status" value="1"/>
</dbReference>
<sequence>MNEADMIESLAPKPKGVEPPETVLSSLRRLWARLPRRRRIHVALVPIPILLAALAETASLGVMLPFLAVLAAPERVFSIPAVQGFANMLGVSTPQELLGPLTIAFAVVVMGSAALRMLVAWGNSRLAYAIGEDIAMEVFNRTLHQPYSLHAQRNSASVLSALVKIKATSLTLVNTLAMVSSTMIATFIIVSLLIINLKVALGCFFVLAGMYSVIMLITRRRLSANSRVAAKAHTRGMQTVSEALGGIRDVLLDGNQAYFYREYHRSVHAVARAQSNSYFVSYSPRYAIEGLGMTIFVLVAYTLTGQSGGFAAALPLLGTFALGAQRLLPVLQLIYLGWANLRANQATLQDILVFLDQTVGADFGKVPPEPLRMERSVAFDKVSFSYAGTDQAKVVDGISFTAAKGQRIGFLGSTGSGKSTTFDLLMGLLTPTEGAILVDGVPLTDANRLAWQRGIAHVPQTIYLSDSTIAANIAFGVPAKKIDMDRVRDAARKAQIAEFIESHPGGYDAPIGERGVRLSGGQRQRIGIARALYKEAQVLVLDEATSALDNSTEESVMEAIRGLGTELTIFMIAHRLTTLSVCDTVIELDHGKITAIGSYDEIVQQRLHRPAA</sequence>
<dbReference type="InterPro" id="IPR036640">
    <property type="entry name" value="ABC1_TM_sf"/>
</dbReference>
<keyword evidence="2 7" id="KW-0812">Transmembrane</keyword>
<dbReference type="PROSITE" id="PS50929">
    <property type="entry name" value="ABC_TM1F"/>
    <property type="match status" value="1"/>
</dbReference>
<evidence type="ECO:0000256" key="7">
    <source>
        <dbReference type="SAM" id="Phobius"/>
    </source>
</evidence>
<dbReference type="SUPFAM" id="SSF52540">
    <property type="entry name" value="P-loop containing nucleoside triphosphate hydrolases"/>
    <property type="match status" value="1"/>
</dbReference>
<reference evidence="11" key="1">
    <citation type="journal article" date="2019" name="Int. J. Syst. Evol. Microbiol.">
        <title>The Global Catalogue of Microorganisms (GCM) 10K type strain sequencing project: providing services to taxonomists for standard genome sequencing and annotation.</title>
        <authorList>
            <consortium name="The Broad Institute Genomics Platform"/>
            <consortium name="The Broad Institute Genome Sequencing Center for Infectious Disease"/>
            <person name="Wu L."/>
            <person name="Ma J."/>
        </authorList>
    </citation>
    <scope>NUCLEOTIDE SEQUENCE [LARGE SCALE GENOMIC DNA]</scope>
    <source>
        <strain evidence="11">CCUG 62982</strain>
    </source>
</reference>
<feature type="transmembrane region" description="Helical" evidence="7">
    <location>
        <begin position="172"/>
        <end position="193"/>
    </location>
</feature>
<comment type="caution">
    <text evidence="10">The sequence shown here is derived from an EMBL/GenBank/DDBJ whole genome shotgun (WGS) entry which is preliminary data.</text>
</comment>
<dbReference type="Proteomes" id="UP001596977">
    <property type="component" value="Unassembled WGS sequence"/>
</dbReference>
<dbReference type="PANTHER" id="PTHR24221:SF654">
    <property type="entry name" value="ATP-BINDING CASSETTE SUB-FAMILY B MEMBER 6"/>
    <property type="match status" value="1"/>
</dbReference>
<dbReference type="InterPro" id="IPR003439">
    <property type="entry name" value="ABC_transporter-like_ATP-bd"/>
</dbReference>
<feature type="domain" description="ABC transmembrane type-1" evidence="9">
    <location>
        <begin position="82"/>
        <end position="343"/>
    </location>
</feature>
<dbReference type="EMBL" id="JBHTJG010000006">
    <property type="protein sequence ID" value="MFD0947221.1"/>
    <property type="molecule type" value="Genomic_DNA"/>
</dbReference>
<keyword evidence="4 10" id="KW-0067">ATP-binding</keyword>
<evidence type="ECO:0000256" key="5">
    <source>
        <dbReference type="ARBA" id="ARBA00022989"/>
    </source>
</evidence>
<evidence type="ECO:0000259" key="8">
    <source>
        <dbReference type="PROSITE" id="PS50893"/>
    </source>
</evidence>
<dbReference type="GO" id="GO:0005524">
    <property type="term" value="F:ATP binding"/>
    <property type="evidence" value="ECO:0007669"/>
    <property type="project" value="UniProtKB-KW"/>
</dbReference>
<dbReference type="PROSITE" id="PS50893">
    <property type="entry name" value="ABC_TRANSPORTER_2"/>
    <property type="match status" value="1"/>
</dbReference>
<keyword evidence="3" id="KW-0547">Nucleotide-binding</keyword>
<name>A0ABW3H6V6_9SPHN</name>
<accession>A0ABW3H6V6</accession>
<dbReference type="InterPro" id="IPR003593">
    <property type="entry name" value="AAA+_ATPase"/>
</dbReference>
<dbReference type="SMART" id="SM00382">
    <property type="entry name" value="AAA"/>
    <property type="match status" value="1"/>
</dbReference>
<organism evidence="10 11">
    <name type="scientific">Sphingomonas canadensis</name>
    <dbReference type="NCBI Taxonomy" id="1219257"/>
    <lineage>
        <taxon>Bacteria</taxon>
        <taxon>Pseudomonadati</taxon>
        <taxon>Pseudomonadota</taxon>
        <taxon>Alphaproteobacteria</taxon>
        <taxon>Sphingomonadales</taxon>
        <taxon>Sphingomonadaceae</taxon>
        <taxon>Sphingomonas</taxon>
    </lineage>
</organism>
<protein>
    <submittedName>
        <fullName evidence="10">ABC transporter ATP-binding protein</fullName>
    </submittedName>
</protein>